<keyword evidence="6 9" id="KW-0418">Kinase</keyword>
<dbReference type="CDD" id="cd22907">
    <property type="entry name" value="HFD_NFYB"/>
    <property type="match status" value="1"/>
</dbReference>
<keyword evidence="7 9" id="KW-0067">ATP-binding</keyword>
<evidence type="ECO:0000256" key="10">
    <source>
        <dbReference type="SAM" id="MobiDB-lite"/>
    </source>
</evidence>
<evidence type="ECO:0000313" key="13">
    <source>
        <dbReference type="Proteomes" id="UP000095283"/>
    </source>
</evidence>
<dbReference type="GO" id="GO:0004001">
    <property type="term" value="F:adenosine kinase activity"/>
    <property type="evidence" value="ECO:0007669"/>
    <property type="project" value="UniProtKB-UniRule"/>
</dbReference>
<dbReference type="SUPFAM" id="SSF53613">
    <property type="entry name" value="Ribokinase-like"/>
    <property type="match status" value="2"/>
</dbReference>
<dbReference type="Gene3D" id="3.40.1190.20">
    <property type="match status" value="2"/>
</dbReference>
<dbReference type="PANTHER" id="PTHR45769:SF3">
    <property type="entry name" value="ADENOSINE KINASE"/>
    <property type="match status" value="1"/>
</dbReference>
<keyword evidence="4 9" id="KW-0660">Purine salvage</keyword>
<comment type="function">
    <text evidence="8">Component of the sequence-specific heterotrimeric transcription factor (NF-Y) which specifically recognizes a 5'-CCAAT-3' box motif found in the promoters of its target genes. NF-Y can function as both an activator and a repressor, depending on its interacting cofactors.</text>
</comment>
<comment type="catalytic activity">
    <reaction evidence="9">
        <text>adenosine + ATP = AMP + ADP + H(+)</text>
        <dbReference type="Rhea" id="RHEA:20824"/>
        <dbReference type="ChEBI" id="CHEBI:15378"/>
        <dbReference type="ChEBI" id="CHEBI:16335"/>
        <dbReference type="ChEBI" id="CHEBI:30616"/>
        <dbReference type="ChEBI" id="CHEBI:456215"/>
        <dbReference type="ChEBI" id="CHEBI:456216"/>
        <dbReference type="EC" id="2.7.1.20"/>
    </reaction>
</comment>
<accession>A0A1I7W9W7</accession>
<comment type="cofactor">
    <cofactor evidence="9">
        <name>Mg(2+)</name>
        <dbReference type="ChEBI" id="CHEBI:18420"/>
    </cofactor>
    <text evidence="9">Binds 3 Mg(2+) ions per subunit.</text>
</comment>
<dbReference type="InterPro" id="IPR009072">
    <property type="entry name" value="Histone-fold"/>
</dbReference>
<dbReference type="GO" id="GO:0005634">
    <property type="term" value="C:nucleus"/>
    <property type="evidence" value="ECO:0007669"/>
    <property type="project" value="UniProtKB-SubCell"/>
</dbReference>
<feature type="domain" description="Carbohydrate kinase PfkB" evidence="11">
    <location>
        <begin position="52"/>
        <end position="150"/>
    </location>
</feature>
<evidence type="ECO:0000256" key="7">
    <source>
        <dbReference type="ARBA" id="ARBA00022840"/>
    </source>
</evidence>
<dbReference type="GO" id="GO:0005524">
    <property type="term" value="F:ATP binding"/>
    <property type="evidence" value="ECO:0007669"/>
    <property type="project" value="UniProtKB-UniRule"/>
</dbReference>
<dbReference type="GO" id="GO:0006166">
    <property type="term" value="P:purine ribonucleoside salvage"/>
    <property type="evidence" value="ECO:0007669"/>
    <property type="project" value="UniProtKB-KW"/>
</dbReference>
<feature type="domain" description="Transcription factor CBF/NF-Y/archaeal histone" evidence="12">
    <location>
        <begin position="288"/>
        <end position="339"/>
    </location>
</feature>
<reference evidence="14" key="1">
    <citation type="submission" date="2016-11" db="UniProtKB">
        <authorList>
            <consortium name="WormBaseParasite"/>
        </authorList>
    </citation>
    <scope>IDENTIFICATION</scope>
</reference>
<organism evidence="13 14">
    <name type="scientific">Heterorhabditis bacteriophora</name>
    <name type="common">Entomopathogenic nematode worm</name>
    <dbReference type="NCBI Taxonomy" id="37862"/>
    <lineage>
        <taxon>Eukaryota</taxon>
        <taxon>Metazoa</taxon>
        <taxon>Ecdysozoa</taxon>
        <taxon>Nematoda</taxon>
        <taxon>Chromadorea</taxon>
        <taxon>Rhabditida</taxon>
        <taxon>Rhabditina</taxon>
        <taxon>Rhabditomorpha</taxon>
        <taxon>Strongyloidea</taxon>
        <taxon>Heterorhabditidae</taxon>
        <taxon>Heterorhabditis</taxon>
    </lineage>
</organism>
<dbReference type="Pfam" id="PF00808">
    <property type="entry name" value="CBFD_NFYB_HMF"/>
    <property type="match status" value="1"/>
</dbReference>
<evidence type="ECO:0000259" key="11">
    <source>
        <dbReference type="Pfam" id="PF00294"/>
    </source>
</evidence>
<comment type="subunit">
    <text evidence="9">Monomer.</text>
</comment>
<protein>
    <recommendedName>
        <fullName evidence="9">Adenosine kinase</fullName>
        <shortName evidence="9">AK</shortName>
        <ecNumber evidence="9">2.7.1.20</ecNumber>
    </recommendedName>
    <alternativeName>
        <fullName evidence="9">Adenosine 5'-phosphotransferase</fullName>
    </alternativeName>
</protein>
<dbReference type="GO" id="GO:0006144">
    <property type="term" value="P:purine nucleobase metabolic process"/>
    <property type="evidence" value="ECO:0007669"/>
    <property type="project" value="TreeGrafter"/>
</dbReference>
<keyword evidence="5 9" id="KW-0547">Nucleotide-binding</keyword>
<dbReference type="GO" id="GO:0005829">
    <property type="term" value="C:cytosol"/>
    <property type="evidence" value="ECO:0007669"/>
    <property type="project" value="TreeGrafter"/>
</dbReference>
<evidence type="ECO:0000256" key="1">
    <source>
        <dbReference type="ARBA" id="ARBA00004801"/>
    </source>
</evidence>
<keyword evidence="9" id="KW-0539">Nucleus</keyword>
<evidence type="ECO:0000256" key="4">
    <source>
        <dbReference type="ARBA" id="ARBA00022726"/>
    </source>
</evidence>
<sequence>MYSCDVIVEKPFLEKWGLKENDAILCDDNLNAMKVFVILLVTFISSFKILKVEFRFDELAENYKVEYIPGGAAQNAVRVCQYYYLFQWILNAPQRTTFFGAIGKDKFGEMLQSKAQEAGVNAHYQINDSVKTGTCAALINGQHRYAILTIFNYLYKTKVKQIFICFSGFLSQYIQDKDLQASIECGNYAAAEIIQKQGCTIPNICKYHSMSSGGNSYTEMRTLQYVPQHSVSSGHSISNQLFSQAGTEDTLDHHHSHGNQAISDSSTSNGLDQDDIRSGSIILDQERFLPIANVARVMKRMIPSTGKIAKDAKECVQECVSEFISFITSEASDKCIAKEGPVIAAKARQNPIRQHLRTKHYVVFR</sequence>
<dbReference type="AlphaFoldDB" id="A0A1I7W9W7"/>
<feature type="region of interest" description="Disordered" evidence="10">
    <location>
        <begin position="248"/>
        <end position="271"/>
    </location>
</feature>
<evidence type="ECO:0000256" key="6">
    <source>
        <dbReference type="ARBA" id="ARBA00022777"/>
    </source>
</evidence>
<dbReference type="Pfam" id="PF00294">
    <property type="entry name" value="PfkB"/>
    <property type="match status" value="1"/>
</dbReference>
<comment type="similarity">
    <text evidence="2 9">Belongs to the carbohydrate kinase PfkB family.</text>
</comment>
<dbReference type="Proteomes" id="UP000095283">
    <property type="component" value="Unplaced"/>
</dbReference>
<dbReference type="GO" id="GO:0044209">
    <property type="term" value="P:AMP salvage"/>
    <property type="evidence" value="ECO:0007669"/>
    <property type="project" value="UniProtKB-UniRule"/>
</dbReference>
<dbReference type="Gene3D" id="1.10.20.10">
    <property type="entry name" value="Histone, subunit A"/>
    <property type="match status" value="1"/>
</dbReference>
<dbReference type="PROSITE" id="PS00685">
    <property type="entry name" value="NFYB_HAP3"/>
    <property type="match status" value="1"/>
</dbReference>
<dbReference type="InterPro" id="IPR011611">
    <property type="entry name" value="PfkB_dom"/>
</dbReference>
<dbReference type="EC" id="2.7.1.20" evidence="9"/>
<dbReference type="GO" id="GO:0043565">
    <property type="term" value="F:sequence-specific DNA binding"/>
    <property type="evidence" value="ECO:0007669"/>
    <property type="project" value="InterPro"/>
</dbReference>
<dbReference type="UniPathway" id="UPA00588">
    <property type="reaction ID" value="UER00659"/>
</dbReference>
<evidence type="ECO:0000259" key="12">
    <source>
        <dbReference type="Pfam" id="PF00808"/>
    </source>
</evidence>
<comment type="function">
    <text evidence="9">ATP dependent phosphorylation of adenosine and other related nucleoside analogs to monophosphate derivatives.</text>
</comment>
<evidence type="ECO:0000256" key="8">
    <source>
        <dbReference type="ARBA" id="ARBA00025263"/>
    </source>
</evidence>
<evidence type="ECO:0000313" key="14">
    <source>
        <dbReference type="WBParaSite" id="Hba_01446"/>
    </source>
</evidence>
<comment type="subcellular location">
    <subcellularLocation>
        <location evidence="9">Nucleus</location>
    </subcellularLocation>
</comment>
<evidence type="ECO:0000256" key="9">
    <source>
        <dbReference type="RuleBase" id="RU368116"/>
    </source>
</evidence>
<keyword evidence="3 9" id="KW-0808">Transferase</keyword>
<dbReference type="GO" id="GO:0006355">
    <property type="term" value="P:regulation of DNA-templated transcription"/>
    <property type="evidence" value="ECO:0007669"/>
    <property type="project" value="InterPro"/>
</dbReference>
<dbReference type="WBParaSite" id="Hba_01446">
    <property type="protein sequence ID" value="Hba_01446"/>
    <property type="gene ID" value="Hba_01446"/>
</dbReference>
<proteinExistence type="inferred from homology"/>
<name>A0A1I7W9W7_HETBA</name>
<dbReference type="PANTHER" id="PTHR45769">
    <property type="entry name" value="ADENOSINE KINASE"/>
    <property type="match status" value="1"/>
</dbReference>
<evidence type="ECO:0000256" key="2">
    <source>
        <dbReference type="ARBA" id="ARBA00010688"/>
    </source>
</evidence>
<feature type="compositionally biased region" description="Polar residues" evidence="10">
    <location>
        <begin position="258"/>
        <end position="271"/>
    </location>
</feature>
<dbReference type="InterPro" id="IPR001805">
    <property type="entry name" value="Adenokinase"/>
</dbReference>
<keyword evidence="13" id="KW-1185">Reference proteome</keyword>
<evidence type="ECO:0000256" key="5">
    <source>
        <dbReference type="ARBA" id="ARBA00022741"/>
    </source>
</evidence>
<comment type="pathway">
    <text evidence="1 9">Purine metabolism; AMP biosynthesis via salvage pathway; AMP from adenosine: step 1/1.</text>
</comment>
<dbReference type="InterPro" id="IPR029056">
    <property type="entry name" value="Ribokinase-like"/>
</dbReference>
<dbReference type="InterPro" id="IPR003958">
    <property type="entry name" value="CBFA_NFYB_domain"/>
</dbReference>
<evidence type="ECO:0000256" key="3">
    <source>
        <dbReference type="ARBA" id="ARBA00022679"/>
    </source>
</evidence>
<keyword evidence="9" id="KW-0460">Magnesium</keyword>
<dbReference type="SUPFAM" id="SSF47113">
    <property type="entry name" value="Histone-fold"/>
    <property type="match status" value="1"/>
</dbReference>
<dbReference type="InterPro" id="IPR003956">
    <property type="entry name" value="Transcrpt_fac_NFYB/HAP3_CS"/>
</dbReference>
<dbReference type="GO" id="GO:0046982">
    <property type="term" value="F:protein heterodimerization activity"/>
    <property type="evidence" value="ECO:0007669"/>
    <property type="project" value="InterPro"/>
</dbReference>